<keyword evidence="1" id="KW-0813">Transport</keyword>
<evidence type="ECO:0000256" key="4">
    <source>
        <dbReference type="ARBA" id="ARBA00022840"/>
    </source>
</evidence>
<dbReference type="EMBL" id="FOTW01000055">
    <property type="protein sequence ID" value="SFM93844.1"/>
    <property type="molecule type" value="Genomic_DNA"/>
</dbReference>
<dbReference type="Proteomes" id="UP000199470">
    <property type="component" value="Unassembled WGS sequence"/>
</dbReference>
<keyword evidence="7" id="KW-1185">Reference proteome</keyword>
<dbReference type="InterPro" id="IPR017871">
    <property type="entry name" value="ABC_transporter-like_CS"/>
</dbReference>
<evidence type="ECO:0000313" key="6">
    <source>
        <dbReference type="EMBL" id="SFM93844.1"/>
    </source>
</evidence>
<dbReference type="SUPFAM" id="SSF52540">
    <property type="entry name" value="P-loop containing nucleoside triphosphate hydrolases"/>
    <property type="match status" value="1"/>
</dbReference>
<dbReference type="InterPro" id="IPR027417">
    <property type="entry name" value="P-loop_NTPase"/>
</dbReference>
<dbReference type="SMART" id="SM00382">
    <property type="entry name" value="AAA"/>
    <property type="match status" value="1"/>
</dbReference>
<sequence length="350" mass="38119">MAYLQLSNIEKFFGDHHAIKGIDLQIEKGEFVVFVGPSGCGKSTLLRLIAGLETIDKGSLQLDRRDITALPSSKRDLAMVFQSYALYPHMSVFENMSFALKLAGVDRAVIREKVDKAAAILDLGKYLERTPKELSGGQRQRVAIGRAIVRDPKVFLFDEPLSNLDAALRVQTRIEIAKLHRELGATSIYVTHDQVEAMTLADRVVVLRDGQVEQHGSPLELYDRPANRFVAQFIGTPSMNVVPAAALPQLAALAGSAAHADGFVGIRPEHVKLDAPGQHGLAATVDMVESLGVETLVYARMENNVQIVSRGSERSALHPGDRTMLSFDLGKVHHFDRFGNTYAAAAGGAL</sequence>
<dbReference type="RefSeq" id="WP_093391316.1">
    <property type="nucleotide sequence ID" value="NZ_FOTW01000055.1"/>
</dbReference>
<dbReference type="CDD" id="cd03301">
    <property type="entry name" value="ABC_MalK_N"/>
    <property type="match status" value="1"/>
</dbReference>
<protein>
    <submittedName>
        <fullName evidence="6">Sorbitol ABC transporter ATP-binding protein/mannitol ABC transporter ATP-binding protein</fullName>
    </submittedName>
</protein>
<evidence type="ECO:0000256" key="3">
    <source>
        <dbReference type="ARBA" id="ARBA00022741"/>
    </source>
</evidence>
<dbReference type="AlphaFoldDB" id="A0A1I4UXZ1"/>
<evidence type="ECO:0000256" key="1">
    <source>
        <dbReference type="ARBA" id="ARBA00022448"/>
    </source>
</evidence>
<proteinExistence type="predicted"/>
<dbReference type="STRING" id="758825.SAMN02982985_05857"/>
<dbReference type="Gene3D" id="2.40.50.100">
    <property type="match status" value="2"/>
</dbReference>
<dbReference type="InterPro" id="IPR015855">
    <property type="entry name" value="ABC_transpr_MalK-like"/>
</dbReference>
<dbReference type="InterPro" id="IPR008995">
    <property type="entry name" value="Mo/tungstate-bd_C_term_dom"/>
</dbReference>
<dbReference type="Pfam" id="PF08402">
    <property type="entry name" value="TOBE_2"/>
    <property type="match status" value="1"/>
</dbReference>
<evidence type="ECO:0000313" key="7">
    <source>
        <dbReference type="Proteomes" id="UP000199470"/>
    </source>
</evidence>
<dbReference type="SUPFAM" id="SSF50331">
    <property type="entry name" value="MOP-like"/>
    <property type="match status" value="1"/>
</dbReference>
<dbReference type="PANTHER" id="PTHR43875">
    <property type="entry name" value="MALTODEXTRIN IMPORT ATP-BINDING PROTEIN MSMX"/>
    <property type="match status" value="1"/>
</dbReference>
<dbReference type="Gene3D" id="2.40.50.140">
    <property type="entry name" value="Nucleic acid-binding proteins"/>
    <property type="match status" value="1"/>
</dbReference>
<keyword evidence="3" id="KW-0547">Nucleotide-binding</keyword>
<accession>A0A1I4UXZ1</accession>
<dbReference type="OrthoDB" id="5298774at2"/>
<dbReference type="PROSITE" id="PS00211">
    <property type="entry name" value="ABC_TRANSPORTER_1"/>
    <property type="match status" value="1"/>
</dbReference>
<dbReference type="Gene3D" id="3.40.50.300">
    <property type="entry name" value="P-loop containing nucleotide triphosphate hydrolases"/>
    <property type="match status" value="1"/>
</dbReference>
<dbReference type="InterPro" id="IPR047641">
    <property type="entry name" value="ABC_transpr_MalK/UgpC-like"/>
</dbReference>
<dbReference type="GO" id="GO:0005524">
    <property type="term" value="F:ATP binding"/>
    <property type="evidence" value="ECO:0007669"/>
    <property type="project" value="UniProtKB-KW"/>
</dbReference>
<dbReference type="PANTHER" id="PTHR43875:SF3">
    <property type="entry name" value="MALTOSE_MALTODEXTRIN IMPORT ATP-BINDING PROTEIN MALK"/>
    <property type="match status" value="1"/>
</dbReference>
<dbReference type="GO" id="GO:0015423">
    <property type="term" value="F:ABC-type maltose transporter activity"/>
    <property type="evidence" value="ECO:0007669"/>
    <property type="project" value="TreeGrafter"/>
</dbReference>
<dbReference type="GO" id="GO:0016887">
    <property type="term" value="F:ATP hydrolysis activity"/>
    <property type="evidence" value="ECO:0007669"/>
    <property type="project" value="InterPro"/>
</dbReference>
<evidence type="ECO:0000259" key="5">
    <source>
        <dbReference type="PROSITE" id="PS50893"/>
    </source>
</evidence>
<keyword evidence="2" id="KW-1003">Cell membrane</keyword>
<name>A0A1I4UXZ1_9BURK</name>
<evidence type="ECO:0000256" key="2">
    <source>
        <dbReference type="ARBA" id="ARBA00022475"/>
    </source>
</evidence>
<dbReference type="GO" id="GO:0055052">
    <property type="term" value="C:ATP-binding cassette (ABC) transporter complex, substrate-binding subunit-containing"/>
    <property type="evidence" value="ECO:0007669"/>
    <property type="project" value="TreeGrafter"/>
</dbReference>
<dbReference type="InterPro" id="IPR003593">
    <property type="entry name" value="AAA+_ATPase"/>
</dbReference>
<dbReference type="FunFam" id="3.40.50.300:FF:000042">
    <property type="entry name" value="Maltose/maltodextrin ABC transporter, ATP-binding protein"/>
    <property type="match status" value="1"/>
</dbReference>
<dbReference type="Pfam" id="PF00005">
    <property type="entry name" value="ABC_tran"/>
    <property type="match status" value="1"/>
</dbReference>
<organism evidence="6 7">
    <name type="scientific">Rugamonas rubra</name>
    <dbReference type="NCBI Taxonomy" id="758825"/>
    <lineage>
        <taxon>Bacteria</taxon>
        <taxon>Pseudomonadati</taxon>
        <taxon>Pseudomonadota</taxon>
        <taxon>Betaproteobacteria</taxon>
        <taxon>Burkholderiales</taxon>
        <taxon>Oxalobacteraceae</taxon>
        <taxon>Telluria group</taxon>
        <taxon>Rugamonas</taxon>
    </lineage>
</organism>
<dbReference type="GO" id="GO:1990060">
    <property type="term" value="C:maltose transport complex"/>
    <property type="evidence" value="ECO:0007669"/>
    <property type="project" value="TreeGrafter"/>
</dbReference>
<dbReference type="InterPro" id="IPR013611">
    <property type="entry name" value="Transp-assoc_OB_typ2"/>
</dbReference>
<keyword evidence="4 6" id="KW-0067">ATP-binding</keyword>
<feature type="domain" description="ABC transporter" evidence="5">
    <location>
        <begin position="4"/>
        <end position="234"/>
    </location>
</feature>
<keyword evidence="2" id="KW-0472">Membrane</keyword>
<dbReference type="InterPro" id="IPR003439">
    <property type="entry name" value="ABC_transporter-like_ATP-bd"/>
</dbReference>
<dbReference type="NCBIfam" id="NF008653">
    <property type="entry name" value="PRK11650.1"/>
    <property type="match status" value="1"/>
</dbReference>
<gene>
    <name evidence="6" type="ORF">SAMN02982985_05857</name>
</gene>
<dbReference type="PROSITE" id="PS50893">
    <property type="entry name" value="ABC_TRANSPORTER_2"/>
    <property type="match status" value="1"/>
</dbReference>
<reference evidence="6 7" key="1">
    <citation type="submission" date="2016-10" db="EMBL/GenBank/DDBJ databases">
        <authorList>
            <person name="de Groot N.N."/>
        </authorList>
    </citation>
    <scope>NUCLEOTIDE SEQUENCE [LARGE SCALE GENOMIC DNA]</scope>
    <source>
        <strain evidence="6 7">ATCC 43154</strain>
    </source>
</reference>
<dbReference type="InterPro" id="IPR012340">
    <property type="entry name" value="NA-bd_OB-fold"/>
</dbReference>